<dbReference type="Pfam" id="PF13440">
    <property type="entry name" value="Polysacc_synt_3"/>
    <property type="match status" value="1"/>
</dbReference>
<feature type="transmembrane region" description="Helical" evidence="7">
    <location>
        <begin position="332"/>
        <end position="355"/>
    </location>
</feature>
<name>A0AA41U833_9MICO</name>
<feature type="transmembrane region" description="Helical" evidence="7">
    <location>
        <begin position="91"/>
        <end position="114"/>
    </location>
</feature>
<dbReference type="CDD" id="cd13127">
    <property type="entry name" value="MATE_tuaB_like"/>
    <property type="match status" value="1"/>
</dbReference>
<keyword evidence="6 7" id="KW-0472">Membrane</keyword>
<comment type="caution">
    <text evidence="8">The sequence shown here is derived from an EMBL/GenBank/DDBJ whole genome shotgun (WGS) entry which is preliminary data.</text>
</comment>
<feature type="transmembrane region" description="Helical" evidence="7">
    <location>
        <begin position="451"/>
        <end position="475"/>
    </location>
</feature>
<comment type="similarity">
    <text evidence="2">Belongs to the polysaccharide synthase family.</text>
</comment>
<keyword evidence="9" id="KW-1185">Reference proteome</keyword>
<dbReference type="GO" id="GO:0005886">
    <property type="term" value="C:plasma membrane"/>
    <property type="evidence" value="ECO:0007669"/>
    <property type="project" value="UniProtKB-SubCell"/>
</dbReference>
<dbReference type="AlphaFoldDB" id="A0AA41U833"/>
<sequence>MSSGGSQPNVRALGRSAARGGAVTLAGQGLRIGIQITSIILLARLLGPADYGLVAMVTAVVGIADLLQDFGLSRAAIQAPSITRGQRDNLFWLNLAFGAAAGLTVFVAAPLVALLYGEPALAVITRWLAIPFVVGGMAAQFRAGLLRDLRFGVSAVIDVVGPLLGLVVAVAIAAAEGSYWALVAQQVVASGVMALGAILAARWWPGLPKRHESVRTFVSYGLHFLGAQTLTYVSMNVDTVVVGARFGASAAGLYNRAFQMMMLPIRQLTWPAAKVAMPVLSRLQDDAEQFSRFLVRGQTILLNAMVPFLALAAALAGPVVEIVLGPMWVDVVPVFAVLAVGGIFQAAGFAPNWVFMSTGNTRAQLQFALVSRPLVVVGVLLGSIWGVIGVAAGYSAMMALIWPASLWWVGRVTGISVRPWFVSGARTVVAHSGAAAGAGFVAALVGPDHPWVAILLGGVVMTVILGLELVLWPAFRHDARQLVRTRKLLGRSRREPVSVGTEG</sequence>
<feature type="transmembrane region" description="Helical" evidence="7">
    <location>
        <begin position="179"/>
        <end position="201"/>
    </location>
</feature>
<gene>
    <name evidence="8" type="ORF">L1785_14745</name>
</gene>
<evidence type="ECO:0000256" key="6">
    <source>
        <dbReference type="ARBA" id="ARBA00023136"/>
    </source>
</evidence>
<accession>A0AA41U833</accession>
<evidence type="ECO:0000256" key="2">
    <source>
        <dbReference type="ARBA" id="ARBA00007430"/>
    </source>
</evidence>
<feature type="transmembrane region" description="Helical" evidence="7">
    <location>
        <begin position="151"/>
        <end position="173"/>
    </location>
</feature>
<feature type="transmembrane region" description="Helical" evidence="7">
    <location>
        <begin position="367"/>
        <end position="385"/>
    </location>
</feature>
<dbReference type="InterPro" id="IPR050833">
    <property type="entry name" value="Poly_Biosynth_Transport"/>
</dbReference>
<dbReference type="PANTHER" id="PTHR30250">
    <property type="entry name" value="PST FAMILY PREDICTED COLANIC ACID TRANSPORTER"/>
    <property type="match status" value="1"/>
</dbReference>
<feature type="transmembrane region" description="Helical" evidence="7">
    <location>
        <begin position="300"/>
        <end position="320"/>
    </location>
</feature>
<dbReference type="Proteomes" id="UP001165405">
    <property type="component" value="Unassembled WGS sequence"/>
</dbReference>
<keyword evidence="3" id="KW-1003">Cell membrane</keyword>
<protein>
    <submittedName>
        <fullName evidence="8">Lipopolysaccharide biosynthesis protein</fullName>
    </submittedName>
</protein>
<evidence type="ECO:0000313" key="9">
    <source>
        <dbReference type="Proteomes" id="UP001165405"/>
    </source>
</evidence>
<feature type="transmembrane region" description="Helical" evidence="7">
    <location>
        <begin position="421"/>
        <end position="445"/>
    </location>
</feature>
<evidence type="ECO:0000256" key="1">
    <source>
        <dbReference type="ARBA" id="ARBA00004651"/>
    </source>
</evidence>
<evidence type="ECO:0000256" key="5">
    <source>
        <dbReference type="ARBA" id="ARBA00022989"/>
    </source>
</evidence>
<feature type="transmembrane region" description="Helical" evidence="7">
    <location>
        <begin position="120"/>
        <end position="139"/>
    </location>
</feature>
<evidence type="ECO:0000256" key="3">
    <source>
        <dbReference type="ARBA" id="ARBA00022475"/>
    </source>
</evidence>
<dbReference type="PANTHER" id="PTHR30250:SF10">
    <property type="entry name" value="LIPOPOLYSACCHARIDE BIOSYNTHESIS PROTEIN WZXC"/>
    <property type="match status" value="1"/>
</dbReference>
<evidence type="ECO:0000313" key="8">
    <source>
        <dbReference type="EMBL" id="MCF4122236.1"/>
    </source>
</evidence>
<evidence type="ECO:0000256" key="4">
    <source>
        <dbReference type="ARBA" id="ARBA00022692"/>
    </source>
</evidence>
<keyword evidence="4 7" id="KW-0812">Transmembrane</keyword>
<evidence type="ECO:0000256" key="7">
    <source>
        <dbReference type="SAM" id="Phobius"/>
    </source>
</evidence>
<dbReference type="RefSeq" id="WP_236090029.1">
    <property type="nucleotide sequence ID" value="NZ_JAKGSG010000040.1"/>
</dbReference>
<feature type="transmembrane region" description="Helical" evidence="7">
    <location>
        <begin position="21"/>
        <end position="45"/>
    </location>
</feature>
<keyword evidence="5 7" id="KW-1133">Transmembrane helix</keyword>
<organism evidence="8 9">
    <name type="scientific">Antribacter soli</name>
    <dbReference type="NCBI Taxonomy" id="2910976"/>
    <lineage>
        <taxon>Bacteria</taxon>
        <taxon>Bacillati</taxon>
        <taxon>Actinomycetota</taxon>
        <taxon>Actinomycetes</taxon>
        <taxon>Micrococcales</taxon>
        <taxon>Promicromonosporaceae</taxon>
        <taxon>Antribacter</taxon>
    </lineage>
</organism>
<dbReference type="EMBL" id="JAKGSG010000040">
    <property type="protein sequence ID" value="MCF4122236.1"/>
    <property type="molecule type" value="Genomic_DNA"/>
</dbReference>
<reference evidence="8" key="1">
    <citation type="submission" date="2022-01" db="EMBL/GenBank/DDBJ databases">
        <title>Antribacter sp. nov., isolated from Guizhou of China.</title>
        <authorList>
            <person name="Chengliang C."/>
            <person name="Ya Z."/>
        </authorList>
    </citation>
    <scope>NUCLEOTIDE SEQUENCE</scope>
    <source>
        <strain evidence="8">KLBMP 9083</strain>
    </source>
</reference>
<comment type="subcellular location">
    <subcellularLocation>
        <location evidence="1">Cell membrane</location>
        <topology evidence="1">Multi-pass membrane protein</topology>
    </subcellularLocation>
</comment>
<feature type="transmembrane region" description="Helical" evidence="7">
    <location>
        <begin position="51"/>
        <end position="70"/>
    </location>
</feature>
<proteinExistence type="inferred from homology"/>